<dbReference type="Gene3D" id="1.20.120.450">
    <property type="entry name" value="dinb family like domain"/>
    <property type="match status" value="1"/>
</dbReference>
<keyword evidence="3" id="KW-1185">Reference proteome</keyword>
<evidence type="ECO:0000313" key="2">
    <source>
        <dbReference type="EMBL" id="GAA0726958.1"/>
    </source>
</evidence>
<reference evidence="3" key="1">
    <citation type="journal article" date="2019" name="Int. J. Syst. Evol. Microbiol.">
        <title>The Global Catalogue of Microorganisms (GCM) 10K type strain sequencing project: providing services to taxonomists for standard genome sequencing and annotation.</title>
        <authorList>
            <consortium name="The Broad Institute Genomics Platform"/>
            <consortium name="The Broad Institute Genome Sequencing Center for Infectious Disease"/>
            <person name="Wu L."/>
            <person name="Ma J."/>
        </authorList>
    </citation>
    <scope>NUCLEOTIDE SEQUENCE [LARGE SCALE GENOMIC DNA]</scope>
    <source>
        <strain evidence="3">JCM 15974</strain>
    </source>
</reference>
<comment type="caution">
    <text evidence="2">The sequence shown here is derived from an EMBL/GenBank/DDBJ whole genome shotgun (WGS) entry which is preliminary data.</text>
</comment>
<proteinExistence type="predicted"/>
<evidence type="ECO:0000259" key="1">
    <source>
        <dbReference type="Pfam" id="PF12867"/>
    </source>
</evidence>
<dbReference type="Proteomes" id="UP001501758">
    <property type="component" value="Unassembled WGS sequence"/>
</dbReference>
<dbReference type="SUPFAM" id="SSF109854">
    <property type="entry name" value="DinB/YfiT-like putative metalloenzymes"/>
    <property type="match status" value="1"/>
</dbReference>
<accession>A0ABN1J2Q1</accession>
<name>A0ABN1J2Q1_9FLAO</name>
<dbReference type="Pfam" id="PF12867">
    <property type="entry name" value="DinB_2"/>
    <property type="match status" value="1"/>
</dbReference>
<protein>
    <submittedName>
        <fullName evidence="2">DinB family protein</fullName>
    </submittedName>
</protein>
<dbReference type="InterPro" id="IPR024775">
    <property type="entry name" value="DinB-like"/>
</dbReference>
<feature type="domain" description="DinB-like" evidence="1">
    <location>
        <begin position="11"/>
        <end position="148"/>
    </location>
</feature>
<organism evidence="2 3">
    <name type="scientific">Aquimarina litoralis</name>
    <dbReference type="NCBI Taxonomy" id="584605"/>
    <lineage>
        <taxon>Bacteria</taxon>
        <taxon>Pseudomonadati</taxon>
        <taxon>Bacteroidota</taxon>
        <taxon>Flavobacteriia</taxon>
        <taxon>Flavobacteriales</taxon>
        <taxon>Flavobacteriaceae</taxon>
        <taxon>Aquimarina</taxon>
    </lineage>
</organism>
<sequence length="170" mass="20638">MSKYQVIIDELYRNQQVFEALFKKVSKEAYLWKDRPNRWCLLEIVCHLYDEEREDFRARTQHILETPENEFIPIDPEGWVQQRDYINKEYDAVLGDFLRERSISINWLSTLQNPKWDNITIHPEFGEMTAYQFLTNWLAHDYLHLRQITNLKLDYLKVNTEENFAYAEGI</sequence>
<dbReference type="InterPro" id="IPR034660">
    <property type="entry name" value="DinB/YfiT-like"/>
</dbReference>
<gene>
    <name evidence="2" type="ORF">GCM10009430_34520</name>
</gene>
<dbReference type="EMBL" id="BAAAGE010000003">
    <property type="protein sequence ID" value="GAA0726958.1"/>
    <property type="molecule type" value="Genomic_DNA"/>
</dbReference>
<evidence type="ECO:0000313" key="3">
    <source>
        <dbReference type="Proteomes" id="UP001501758"/>
    </source>
</evidence>
<dbReference type="RefSeq" id="WP_343913513.1">
    <property type="nucleotide sequence ID" value="NZ_BAAAGE010000003.1"/>
</dbReference>